<keyword evidence="2" id="KW-0378">Hydrolase</keyword>
<evidence type="ECO:0000313" key="3">
    <source>
        <dbReference type="Proteomes" id="UP001360953"/>
    </source>
</evidence>
<organism evidence="2 3">
    <name type="scientific">Phyllosticta citribraziliensis</name>
    <dbReference type="NCBI Taxonomy" id="989973"/>
    <lineage>
        <taxon>Eukaryota</taxon>
        <taxon>Fungi</taxon>
        <taxon>Dikarya</taxon>
        <taxon>Ascomycota</taxon>
        <taxon>Pezizomycotina</taxon>
        <taxon>Dothideomycetes</taxon>
        <taxon>Dothideomycetes incertae sedis</taxon>
        <taxon>Botryosphaeriales</taxon>
        <taxon>Phyllostictaceae</taxon>
        <taxon>Phyllosticta</taxon>
    </lineage>
</organism>
<proteinExistence type="predicted"/>
<dbReference type="InterPro" id="IPR005197">
    <property type="entry name" value="Glyco_hydro_71"/>
</dbReference>
<feature type="chain" id="PRO_5046066174" evidence="1">
    <location>
        <begin position="19"/>
        <end position="512"/>
    </location>
</feature>
<comment type="caution">
    <text evidence="2">The sequence shown here is derived from an EMBL/GenBank/DDBJ whole genome shotgun (WGS) entry which is preliminary data.</text>
</comment>
<dbReference type="GO" id="GO:0016787">
    <property type="term" value="F:hydrolase activity"/>
    <property type="evidence" value="ECO:0007669"/>
    <property type="project" value="UniProtKB-KW"/>
</dbReference>
<keyword evidence="3" id="KW-1185">Reference proteome</keyword>
<dbReference type="Gene3D" id="3.20.20.80">
    <property type="entry name" value="Glycosidases"/>
    <property type="match status" value="1"/>
</dbReference>
<dbReference type="EMBL" id="JBBPEH010000011">
    <property type="protein sequence ID" value="KAK7532044.1"/>
    <property type="molecule type" value="Genomic_DNA"/>
</dbReference>
<dbReference type="Proteomes" id="UP001360953">
    <property type="component" value="Unassembled WGS sequence"/>
</dbReference>
<dbReference type="CDD" id="cd11577">
    <property type="entry name" value="GH71"/>
    <property type="match status" value="1"/>
</dbReference>
<dbReference type="Pfam" id="PF03659">
    <property type="entry name" value="Glyco_hydro_71"/>
    <property type="match status" value="1"/>
</dbReference>
<accession>A0ABR1L9X5</accession>
<dbReference type="GeneID" id="92035250"/>
<keyword evidence="1" id="KW-0732">Signal</keyword>
<evidence type="ECO:0000256" key="1">
    <source>
        <dbReference type="SAM" id="SignalP"/>
    </source>
</evidence>
<gene>
    <name evidence="2" type="ORF">J3D65DRAFT_647601</name>
</gene>
<protein>
    <submittedName>
        <fullName evidence="2">Glycosyl hydrolase family 71-domain-containing protein</fullName>
    </submittedName>
</protein>
<sequence>MRWSSIFQAAVLAGAANAAPAEVPAGTKTISKRQSTSRYVFAHFMMGIITDRTSSADYDADMQKAKALGIDAFALNVAPDTSVNYTQQLVYAYDSAASNDMKVFISFDFNSGYWSTSDPAAVGARIAAFGSHSAQLKVDDKAFVSSFVGDGLDVTAMKDAAGIDVFFAPNFNPGSTADDFTLIDGLFSWYAWPTDGSNNPPSASSTYLPTNADTDYTNKIGDVSKYVARKPEAPICPPVSPWFFTHFQDTDSFAGKNWLYPADDLWFTRWNEILALGSRFVEIVTWNDYGESHYIGPLSSKHYDDGNSKWTNDMPHGGWADIAAPFIAAYKAGATAVTADHVTATGGEKVVYWFRPQPKGLDCASTDNVGSAPDGSDLVADSVFVVTLLTSEATLTVTSGSNAAQTFTAAPGANIFEVPMATGTQSFKVTRDDGATVVFSGDAPKQVSSTCVCGIYNFNAFVGMLPAGAVDSLDTDGLSRFTEGLKVSTCSPTPTLTANAKRGVAEARVTAV</sequence>
<dbReference type="RefSeq" id="XP_066651714.1">
    <property type="nucleotide sequence ID" value="XM_066802344.1"/>
</dbReference>
<name>A0ABR1L9X5_9PEZI</name>
<reference evidence="2 3" key="1">
    <citation type="submission" date="2024-04" db="EMBL/GenBank/DDBJ databases">
        <title>Phyllosticta paracitricarpa is synonymous to the EU quarantine fungus P. citricarpa based on phylogenomic analyses.</title>
        <authorList>
            <consortium name="Lawrence Berkeley National Laboratory"/>
            <person name="Van ingen-buijs V.A."/>
            <person name="Van westerhoven A.C."/>
            <person name="Haridas S."/>
            <person name="Skiadas P."/>
            <person name="Martin F."/>
            <person name="Groenewald J.Z."/>
            <person name="Crous P.W."/>
            <person name="Seidl M.F."/>
        </authorList>
    </citation>
    <scope>NUCLEOTIDE SEQUENCE [LARGE SCALE GENOMIC DNA]</scope>
    <source>
        <strain evidence="2 3">CPC 17464</strain>
    </source>
</reference>
<feature type="signal peptide" evidence="1">
    <location>
        <begin position="1"/>
        <end position="18"/>
    </location>
</feature>
<evidence type="ECO:0000313" key="2">
    <source>
        <dbReference type="EMBL" id="KAK7532044.1"/>
    </source>
</evidence>